<reference evidence="2 3" key="1">
    <citation type="submission" date="2019-06" db="EMBL/GenBank/DDBJ databases">
        <authorList>
            <person name="Li J."/>
        </authorList>
    </citation>
    <scope>NUCLEOTIDE SEQUENCE [LARGE SCALE GENOMIC DNA]</scope>
    <source>
        <strain evidence="2 3">CGMCC 1.8012</strain>
    </source>
</reference>
<name>A0A5C4R4L6_9RHOB</name>
<sequence>MFKLPAFAAILVSLAACANKSDEIAASFVSPTPYQGMTCQKLAAEAQVVANRAAAASTAQDKKASNDAVATGVGVVLFWPALFFIKGDGSQAAEVGRLKGEMQAIETANTANNCNIRFAS</sequence>
<evidence type="ECO:0000313" key="2">
    <source>
        <dbReference type="EMBL" id="TNH38634.1"/>
    </source>
</evidence>
<protein>
    <recommendedName>
        <fullName evidence="4">Lipoprotein</fullName>
    </recommendedName>
</protein>
<feature type="chain" id="PRO_5022823402" description="Lipoprotein" evidence="1">
    <location>
        <begin position="19"/>
        <end position="120"/>
    </location>
</feature>
<proteinExistence type="predicted"/>
<organism evidence="2 3">
    <name type="scientific">Paracoccus haeundaensis</name>
    <dbReference type="NCBI Taxonomy" id="225362"/>
    <lineage>
        <taxon>Bacteria</taxon>
        <taxon>Pseudomonadati</taxon>
        <taxon>Pseudomonadota</taxon>
        <taxon>Alphaproteobacteria</taxon>
        <taxon>Rhodobacterales</taxon>
        <taxon>Paracoccaceae</taxon>
        <taxon>Paracoccus</taxon>
    </lineage>
</organism>
<dbReference type="AlphaFoldDB" id="A0A5C4R4L6"/>
<evidence type="ECO:0000313" key="3">
    <source>
        <dbReference type="Proteomes" id="UP000304880"/>
    </source>
</evidence>
<dbReference type="Proteomes" id="UP000304880">
    <property type="component" value="Unassembled WGS sequence"/>
</dbReference>
<evidence type="ECO:0008006" key="4">
    <source>
        <dbReference type="Google" id="ProtNLM"/>
    </source>
</evidence>
<comment type="caution">
    <text evidence="2">The sequence shown here is derived from an EMBL/GenBank/DDBJ whole genome shotgun (WGS) entry which is preliminary data.</text>
</comment>
<feature type="signal peptide" evidence="1">
    <location>
        <begin position="1"/>
        <end position="18"/>
    </location>
</feature>
<evidence type="ECO:0000256" key="1">
    <source>
        <dbReference type="SAM" id="SignalP"/>
    </source>
</evidence>
<gene>
    <name evidence="2" type="ORF">FHD67_14285</name>
</gene>
<keyword evidence="1" id="KW-0732">Signal</keyword>
<dbReference type="PROSITE" id="PS51257">
    <property type="entry name" value="PROKAR_LIPOPROTEIN"/>
    <property type="match status" value="1"/>
</dbReference>
<keyword evidence="3" id="KW-1185">Reference proteome</keyword>
<dbReference type="EMBL" id="VDDC01000026">
    <property type="protein sequence ID" value="TNH38634.1"/>
    <property type="molecule type" value="Genomic_DNA"/>
</dbReference>
<accession>A0A5C4R4L6</accession>